<dbReference type="AlphaFoldDB" id="A0A023F7H7"/>
<comment type="subcellular location">
    <subcellularLocation>
        <location evidence="1">Mitochondrion</location>
    </subcellularLocation>
</comment>
<dbReference type="SUPFAM" id="SSF89360">
    <property type="entry name" value="HesB-like domain"/>
    <property type="match status" value="1"/>
</dbReference>
<dbReference type="PANTHER" id="PTHR43011:SF1">
    <property type="entry name" value="IRON-SULFUR CLUSTER ASSEMBLY 2 HOMOLOG, MITOCHONDRIAL"/>
    <property type="match status" value="1"/>
</dbReference>
<comment type="function">
    <text evidence="6">Involved in the maturation of mitochondrial 4Fe-4S proteins functioning late in the iron-sulfur cluster assembly pathway. May be involved in the binding of an intermediate of Fe/S cluster assembly.</text>
</comment>
<dbReference type="GO" id="GO:0051537">
    <property type="term" value="F:2 iron, 2 sulfur cluster binding"/>
    <property type="evidence" value="ECO:0007669"/>
    <property type="project" value="TreeGrafter"/>
</dbReference>
<dbReference type="EMBL" id="GBBI01001558">
    <property type="protein sequence ID" value="JAC17154.1"/>
    <property type="molecule type" value="mRNA"/>
</dbReference>
<comment type="subunit">
    <text evidence="9">Heterotetramer; forms a dimer of dimers with IBA57. Interacts with [2Fe-2S]-ISCA2 forming the heterodimer [2Fe- 2S]-ISCA2-IBA57 complex; [2Fe-2S] cluster binding is absolutely required to promote the complex formation.</text>
</comment>
<evidence type="ECO:0000256" key="6">
    <source>
        <dbReference type="ARBA" id="ARBA00057540"/>
    </source>
</evidence>
<dbReference type="InterPro" id="IPR016092">
    <property type="entry name" value="ATAP"/>
</dbReference>
<sequence>MAAARSVFNKHYFISRSLSVSHSKLKESLENTKSKRILKLSESCIQRINEIAEGNFLRISVEGGGCSGFQYKFSLDKTINEDDEIFEEKGAKVVIDTISLEYLDGAVVDYQTELIRSTFQISNIPKAEGGCSCGASFSLKMD</sequence>
<dbReference type="Gene3D" id="2.60.300.12">
    <property type="entry name" value="HesB-like domain"/>
    <property type="match status" value="1"/>
</dbReference>
<dbReference type="NCBIfam" id="TIGR00049">
    <property type="entry name" value="iron-sulfur cluster assembly accessory protein"/>
    <property type="match status" value="1"/>
</dbReference>
<organism evidence="11">
    <name type="scientific">Triatoma infestans</name>
    <name type="common">Assassin bug</name>
    <dbReference type="NCBI Taxonomy" id="30076"/>
    <lineage>
        <taxon>Eukaryota</taxon>
        <taxon>Metazoa</taxon>
        <taxon>Ecdysozoa</taxon>
        <taxon>Arthropoda</taxon>
        <taxon>Hexapoda</taxon>
        <taxon>Insecta</taxon>
        <taxon>Pterygota</taxon>
        <taxon>Neoptera</taxon>
        <taxon>Paraneoptera</taxon>
        <taxon>Hemiptera</taxon>
        <taxon>Heteroptera</taxon>
        <taxon>Panheteroptera</taxon>
        <taxon>Cimicomorpha</taxon>
        <taxon>Reduviidae</taxon>
        <taxon>Triatominae</taxon>
        <taxon>Triatoma</taxon>
    </lineage>
</organism>
<dbReference type="PANTHER" id="PTHR43011">
    <property type="entry name" value="IRON-SULFUR CLUSTER ASSEMBLY 2 HOMOLOG, MITOCHONDRIAL"/>
    <property type="match status" value="1"/>
</dbReference>
<feature type="domain" description="Core" evidence="10">
    <location>
        <begin position="38"/>
        <end position="134"/>
    </location>
</feature>
<dbReference type="InterPro" id="IPR000361">
    <property type="entry name" value="ATAP_core_dom"/>
</dbReference>
<dbReference type="GO" id="GO:0016226">
    <property type="term" value="P:iron-sulfur cluster assembly"/>
    <property type="evidence" value="ECO:0007669"/>
    <property type="project" value="InterPro"/>
</dbReference>
<dbReference type="Pfam" id="PF01521">
    <property type="entry name" value="Fe-S_biosyn"/>
    <property type="match status" value="1"/>
</dbReference>
<dbReference type="GO" id="GO:0120510">
    <property type="term" value="C:mitochondrial [4Fe-4S] assembly complex"/>
    <property type="evidence" value="ECO:0007669"/>
    <property type="project" value="UniProtKB-ARBA"/>
</dbReference>
<reference evidence="11" key="1">
    <citation type="journal article" date="2014" name="PLoS Negl. Trop. Dis.">
        <title>An updated insight into the Sialotranscriptome of Triatoma infestans: developmental stage and geographic variations.</title>
        <authorList>
            <person name="Schwarz A."/>
            <person name="Medrano-Mercado N."/>
            <person name="Schaub G.A."/>
            <person name="Struchiner C.J."/>
            <person name="Bargues M.D."/>
            <person name="Levy M.Z."/>
            <person name="Ribeiro J.M."/>
        </authorList>
    </citation>
    <scope>NUCLEOTIDE SEQUENCE</scope>
    <source>
        <strain evidence="11">Chile</strain>
        <tissue evidence="11">Salivary glands</tissue>
    </source>
</reference>
<keyword evidence="5" id="KW-0496">Mitochondrion</keyword>
<proteinExistence type="evidence at transcript level"/>
<accession>A0A023F7H7</accession>
<evidence type="ECO:0000256" key="1">
    <source>
        <dbReference type="ARBA" id="ARBA00004173"/>
    </source>
</evidence>
<keyword evidence="3" id="KW-0479">Metal-binding</keyword>
<evidence type="ECO:0000259" key="10">
    <source>
        <dbReference type="Pfam" id="PF01521"/>
    </source>
</evidence>
<dbReference type="FunFam" id="2.60.300.12:FF:000006">
    <property type="entry name" value="Iron-sulfur cluster assembly 2 mitochondrial"/>
    <property type="match status" value="1"/>
</dbReference>
<evidence type="ECO:0000256" key="8">
    <source>
        <dbReference type="ARBA" id="ARBA00077082"/>
    </source>
</evidence>
<evidence type="ECO:0000256" key="5">
    <source>
        <dbReference type="ARBA" id="ARBA00023128"/>
    </source>
</evidence>
<keyword evidence="4" id="KW-0408">Iron</keyword>
<protein>
    <recommendedName>
        <fullName evidence="7">Iron-sulfur cluster assembly 2 homolog, mitochondrial</fullName>
    </recommendedName>
    <alternativeName>
        <fullName evidence="8">HESB-like domain-containing protein 1</fullName>
    </alternativeName>
</protein>
<dbReference type="GO" id="GO:0005506">
    <property type="term" value="F:iron ion binding"/>
    <property type="evidence" value="ECO:0007669"/>
    <property type="project" value="TreeGrafter"/>
</dbReference>
<evidence type="ECO:0000256" key="9">
    <source>
        <dbReference type="ARBA" id="ARBA00093471"/>
    </source>
</evidence>
<evidence type="ECO:0000313" key="11">
    <source>
        <dbReference type="EMBL" id="JAC17154.1"/>
    </source>
</evidence>
<evidence type="ECO:0000256" key="2">
    <source>
        <dbReference type="ARBA" id="ARBA00006718"/>
    </source>
</evidence>
<evidence type="ECO:0000256" key="3">
    <source>
        <dbReference type="ARBA" id="ARBA00022723"/>
    </source>
</evidence>
<evidence type="ECO:0000256" key="7">
    <source>
        <dbReference type="ARBA" id="ARBA00073313"/>
    </source>
</evidence>
<dbReference type="InterPro" id="IPR035903">
    <property type="entry name" value="HesB-like_dom_sf"/>
</dbReference>
<name>A0A023F7H7_TRIIF</name>
<dbReference type="GO" id="GO:0051539">
    <property type="term" value="F:4 iron, 4 sulfur cluster binding"/>
    <property type="evidence" value="ECO:0007669"/>
    <property type="project" value="TreeGrafter"/>
</dbReference>
<evidence type="ECO:0000256" key="4">
    <source>
        <dbReference type="ARBA" id="ARBA00023004"/>
    </source>
</evidence>
<comment type="similarity">
    <text evidence="2">Belongs to the HesB/IscA family.</text>
</comment>